<feature type="non-terminal residue" evidence="2">
    <location>
        <position position="1"/>
    </location>
</feature>
<proteinExistence type="predicted"/>
<feature type="transmembrane region" description="Helical" evidence="1">
    <location>
        <begin position="12"/>
        <end position="33"/>
    </location>
</feature>
<accession>A0A382JBV3</accession>
<organism evidence="2">
    <name type="scientific">marine metagenome</name>
    <dbReference type="NCBI Taxonomy" id="408172"/>
    <lineage>
        <taxon>unclassified sequences</taxon>
        <taxon>metagenomes</taxon>
        <taxon>ecological metagenomes</taxon>
    </lineage>
</organism>
<protein>
    <submittedName>
        <fullName evidence="2">Uncharacterized protein</fullName>
    </submittedName>
</protein>
<feature type="transmembrane region" description="Helical" evidence="1">
    <location>
        <begin position="53"/>
        <end position="77"/>
    </location>
</feature>
<keyword evidence="1" id="KW-1133">Transmembrane helix</keyword>
<name>A0A382JBV3_9ZZZZ</name>
<sequence length="93" mass="10354">VSEKKLAETGSNIGQFLAIVGLILVYGVGAFWLCQELITDAEFARTADPKDKVPMFIRFGVPTMIIGIGILFFTVLFQRLKAAKTDKYRDVQI</sequence>
<keyword evidence="1" id="KW-0812">Transmembrane</keyword>
<dbReference type="AlphaFoldDB" id="A0A382JBV3"/>
<evidence type="ECO:0000256" key="1">
    <source>
        <dbReference type="SAM" id="Phobius"/>
    </source>
</evidence>
<evidence type="ECO:0000313" key="2">
    <source>
        <dbReference type="EMBL" id="SVC08842.1"/>
    </source>
</evidence>
<gene>
    <name evidence="2" type="ORF">METZ01_LOCUS261696</name>
</gene>
<dbReference type="EMBL" id="UINC01072886">
    <property type="protein sequence ID" value="SVC08842.1"/>
    <property type="molecule type" value="Genomic_DNA"/>
</dbReference>
<keyword evidence="1" id="KW-0472">Membrane</keyword>
<reference evidence="2" key="1">
    <citation type="submission" date="2018-05" db="EMBL/GenBank/DDBJ databases">
        <authorList>
            <person name="Lanie J.A."/>
            <person name="Ng W.-L."/>
            <person name="Kazmierczak K.M."/>
            <person name="Andrzejewski T.M."/>
            <person name="Davidsen T.M."/>
            <person name="Wayne K.J."/>
            <person name="Tettelin H."/>
            <person name="Glass J.I."/>
            <person name="Rusch D."/>
            <person name="Podicherti R."/>
            <person name="Tsui H.-C.T."/>
            <person name="Winkler M.E."/>
        </authorList>
    </citation>
    <scope>NUCLEOTIDE SEQUENCE</scope>
</reference>